<gene>
    <name evidence="1" type="ordered locus">Paes_1406</name>
</gene>
<accession>B4S8P0</accession>
<dbReference type="AlphaFoldDB" id="B4S8P0"/>
<organism evidence="1 2">
    <name type="scientific">Prosthecochloris aestuarii (strain DSM 271 / SK 413)</name>
    <dbReference type="NCBI Taxonomy" id="290512"/>
    <lineage>
        <taxon>Bacteria</taxon>
        <taxon>Pseudomonadati</taxon>
        <taxon>Chlorobiota</taxon>
        <taxon>Chlorobiia</taxon>
        <taxon>Chlorobiales</taxon>
        <taxon>Chlorobiaceae</taxon>
        <taxon>Prosthecochloris</taxon>
    </lineage>
</organism>
<dbReference type="eggNOG" id="ENOG50346BP">
    <property type="taxonomic scope" value="Bacteria"/>
</dbReference>
<protein>
    <submittedName>
        <fullName evidence="1">Uncharacterized protein</fullName>
    </submittedName>
</protein>
<dbReference type="Proteomes" id="UP000002725">
    <property type="component" value="Chromosome"/>
</dbReference>
<sequence>MEAQSNDEAMRDLYRPIVTAMVDRWSEGKPLNPDSGKANGYYRLTAWLLDYLVLHRSMPQGLHQMPEGRDRFNRIERSFPVDFDELSRGLSLPA</sequence>
<proteinExistence type="predicted"/>
<keyword evidence="2" id="KW-1185">Reference proteome</keyword>
<name>B4S8P0_PROA2</name>
<dbReference type="HOGENOM" id="CLU_184481_0_0_10"/>
<reference evidence="1" key="1">
    <citation type="submission" date="2008-06" db="EMBL/GenBank/DDBJ databases">
        <title>Complete sequence of chromosome of Prosthecochloris aestuarii DSM 271.</title>
        <authorList>
            <consortium name="US DOE Joint Genome Institute"/>
            <person name="Lucas S."/>
            <person name="Copeland A."/>
            <person name="Lapidus A."/>
            <person name="Glavina del Rio T."/>
            <person name="Dalin E."/>
            <person name="Tice H."/>
            <person name="Bruce D."/>
            <person name="Goodwin L."/>
            <person name="Pitluck S."/>
            <person name="Schmutz J."/>
            <person name="Larimer F."/>
            <person name="Land M."/>
            <person name="Hauser L."/>
            <person name="Kyrpides N."/>
            <person name="Anderson I."/>
            <person name="Liu Z."/>
            <person name="Li T."/>
            <person name="Zhao F."/>
            <person name="Overmann J."/>
            <person name="Bryant D.A."/>
            <person name="Richardson P."/>
        </authorList>
    </citation>
    <scope>NUCLEOTIDE SEQUENCE [LARGE SCALE GENOMIC DNA]</scope>
    <source>
        <strain evidence="1">DSM 271</strain>
    </source>
</reference>
<evidence type="ECO:0000313" key="2">
    <source>
        <dbReference type="Proteomes" id="UP000002725"/>
    </source>
</evidence>
<evidence type="ECO:0000313" key="1">
    <source>
        <dbReference type="EMBL" id="ACF46427.1"/>
    </source>
</evidence>
<dbReference type="RefSeq" id="WP_012505961.1">
    <property type="nucleotide sequence ID" value="NC_011059.1"/>
</dbReference>
<dbReference type="EMBL" id="CP001108">
    <property type="protein sequence ID" value="ACF46427.1"/>
    <property type="molecule type" value="Genomic_DNA"/>
</dbReference>
<dbReference type="KEGG" id="paa:Paes_1406"/>